<dbReference type="AlphaFoldDB" id="E1QMD9"/>
<accession>E1QMD9</accession>
<dbReference type="RefSeq" id="WP_013259621.1">
    <property type="nucleotide sequence ID" value="NC_014365.1"/>
</dbReference>
<proteinExistence type="predicted"/>
<evidence type="ECO:0000313" key="2">
    <source>
        <dbReference type="EMBL" id="ADK86182.1"/>
    </source>
</evidence>
<dbReference type="InterPro" id="IPR019613">
    <property type="entry name" value="DUF4198"/>
</dbReference>
<dbReference type="STRING" id="644282.Deba_2828"/>
<keyword evidence="2" id="KW-0472">Membrane</keyword>
<sequence length="294" mass="31709">MKKIIATLAMAAGVLWTQPAMAHSFWVLLNESLTHPPGHVTSLLGFGHVLPLDDLLTSEAGVIRIKSYVLVDPKGQSSDLGLPDPAVPPIKPTPTGLTVQQGDLGLRKIALTDKVGPGTYQVVAASEPLFFTVYLDDKGQQAMAPKPMDAIANLGKVISSIKYQSYAKAFFGIKKWTEPKALGHELEIVPLDDLSNVRKNDLVRFKVTYKGQPLTASPAAIPTLTCESNAFGQPDKFHLAAYVIDGVAQFRMPAAGQWLANIYYHQRVADGQKDLAGKCTDVYIAASVGFTVKP</sequence>
<dbReference type="eggNOG" id="COG5266">
    <property type="taxonomic scope" value="Bacteria"/>
</dbReference>
<organism evidence="2 3">
    <name type="scientific">Desulfarculus baarsii (strain ATCC 33931 / DSM 2075 / LMG 7858 / VKM B-1802 / 2st14)</name>
    <dbReference type="NCBI Taxonomy" id="644282"/>
    <lineage>
        <taxon>Bacteria</taxon>
        <taxon>Pseudomonadati</taxon>
        <taxon>Thermodesulfobacteriota</taxon>
        <taxon>Desulfarculia</taxon>
        <taxon>Desulfarculales</taxon>
        <taxon>Desulfarculaceae</taxon>
        <taxon>Desulfarculus</taxon>
    </lineage>
</organism>
<reference evidence="2 3" key="1">
    <citation type="journal article" date="2010" name="Stand. Genomic Sci.">
        <title>Complete genome sequence of Desulfarculus baarsii type strain (2st14).</title>
        <authorList>
            <person name="Sun H."/>
            <person name="Spring S."/>
            <person name="Lapidus A."/>
            <person name="Davenport K."/>
            <person name="Del Rio T.G."/>
            <person name="Tice H."/>
            <person name="Nolan M."/>
            <person name="Copeland A."/>
            <person name="Cheng J.F."/>
            <person name="Lucas S."/>
            <person name="Tapia R."/>
            <person name="Goodwin L."/>
            <person name="Pitluck S."/>
            <person name="Ivanova N."/>
            <person name="Pagani I."/>
            <person name="Mavromatis K."/>
            <person name="Ovchinnikova G."/>
            <person name="Pati A."/>
            <person name="Chen A."/>
            <person name="Palaniappan K."/>
            <person name="Hauser L."/>
            <person name="Chang Y.J."/>
            <person name="Jeffries C.D."/>
            <person name="Detter J.C."/>
            <person name="Han C."/>
            <person name="Rohde M."/>
            <person name="Brambilla E."/>
            <person name="Goker M."/>
            <person name="Woyke T."/>
            <person name="Bristow J."/>
            <person name="Eisen J.A."/>
            <person name="Markowitz V."/>
            <person name="Hugenholtz P."/>
            <person name="Kyrpides N.C."/>
            <person name="Klenk H.P."/>
            <person name="Land M."/>
        </authorList>
    </citation>
    <scope>NUCLEOTIDE SEQUENCE [LARGE SCALE GENOMIC DNA]</scope>
    <source>
        <strain evidence="3">ATCC 33931 / DSM 2075 / LMG 7858 / VKM B-1802 / 2st14</strain>
    </source>
</reference>
<evidence type="ECO:0000256" key="1">
    <source>
        <dbReference type="SAM" id="SignalP"/>
    </source>
</evidence>
<evidence type="ECO:0000313" key="3">
    <source>
        <dbReference type="Proteomes" id="UP000009047"/>
    </source>
</evidence>
<name>E1QMD9_DESB2</name>
<dbReference type="OrthoDB" id="5415101at2"/>
<feature type="signal peptide" evidence="1">
    <location>
        <begin position="1"/>
        <end position="22"/>
    </location>
</feature>
<gene>
    <name evidence="2" type="ordered locus">Deba_2828</name>
</gene>
<dbReference type="EMBL" id="CP002085">
    <property type="protein sequence ID" value="ADK86182.1"/>
    <property type="molecule type" value="Genomic_DNA"/>
</dbReference>
<keyword evidence="2" id="KW-0812">Transmembrane</keyword>
<dbReference type="Proteomes" id="UP000009047">
    <property type="component" value="Chromosome"/>
</dbReference>
<dbReference type="KEGG" id="dbr:Deba_2828"/>
<dbReference type="HOGENOM" id="CLU_935805_0_0_7"/>
<protein>
    <submittedName>
        <fullName evidence="2">Nickel transport complex, NikM subunit, transmembrane</fullName>
    </submittedName>
</protein>
<dbReference type="Pfam" id="PF10670">
    <property type="entry name" value="DUF4198"/>
    <property type="match status" value="1"/>
</dbReference>
<keyword evidence="3" id="KW-1185">Reference proteome</keyword>
<feature type="chain" id="PRO_5003150220" evidence="1">
    <location>
        <begin position="23"/>
        <end position="294"/>
    </location>
</feature>
<keyword evidence="1" id="KW-0732">Signal</keyword>